<dbReference type="PANTHER" id="PTHR46323">
    <property type="entry name" value="BETA-GALACTOSIDASE"/>
    <property type="match status" value="1"/>
</dbReference>
<dbReference type="InterPro" id="IPR050347">
    <property type="entry name" value="Bact_Beta-galactosidase"/>
</dbReference>
<reference evidence="8" key="1">
    <citation type="submission" date="2020-10" db="EMBL/GenBank/DDBJ databases">
        <authorList>
            <person name="Gilroy R."/>
        </authorList>
    </citation>
    <scope>NUCLEOTIDE SEQUENCE</scope>
    <source>
        <strain evidence="8">ChiBcec2-4451</strain>
    </source>
</reference>
<dbReference type="GO" id="GO:0004565">
    <property type="term" value="F:beta-galactosidase activity"/>
    <property type="evidence" value="ECO:0007669"/>
    <property type="project" value="UniProtKB-EC"/>
</dbReference>
<dbReference type="InterPro" id="IPR036156">
    <property type="entry name" value="Beta-gal/glucu_dom_sf"/>
</dbReference>
<gene>
    <name evidence="8" type="ORF">IAA63_08470</name>
</gene>
<evidence type="ECO:0000256" key="1">
    <source>
        <dbReference type="ARBA" id="ARBA00001412"/>
    </source>
</evidence>
<evidence type="ECO:0000259" key="7">
    <source>
        <dbReference type="SMART" id="SM01038"/>
    </source>
</evidence>
<dbReference type="GO" id="GO:0009341">
    <property type="term" value="C:beta-galactosidase complex"/>
    <property type="evidence" value="ECO:0007669"/>
    <property type="project" value="InterPro"/>
</dbReference>
<dbReference type="EC" id="3.2.1.23" evidence="3"/>
<evidence type="ECO:0000256" key="4">
    <source>
        <dbReference type="ARBA" id="ARBA00022801"/>
    </source>
</evidence>
<comment type="caution">
    <text evidence="8">The sequence shown here is derived from an EMBL/GenBank/DDBJ whole genome shotgun (WGS) entry which is preliminary data.</text>
</comment>
<dbReference type="Gene3D" id="2.60.40.10">
    <property type="entry name" value="Immunoglobulins"/>
    <property type="match status" value="2"/>
</dbReference>
<evidence type="ECO:0000256" key="2">
    <source>
        <dbReference type="ARBA" id="ARBA00007401"/>
    </source>
</evidence>
<accession>A0A9D1T756</accession>
<dbReference type="SUPFAM" id="SSF74650">
    <property type="entry name" value="Galactose mutarotase-like"/>
    <property type="match status" value="1"/>
</dbReference>
<comment type="catalytic activity">
    <reaction evidence="1">
        <text>Hydrolysis of terminal non-reducing beta-D-galactose residues in beta-D-galactosides.</text>
        <dbReference type="EC" id="3.2.1.23"/>
    </reaction>
</comment>
<dbReference type="InterPro" id="IPR004199">
    <property type="entry name" value="B-gal_small/dom_5"/>
</dbReference>
<dbReference type="InterPro" id="IPR014718">
    <property type="entry name" value="GH-type_carb-bd"/>
</dbReference>
<dbReference type="Pfam" id="PF02836">
    <property type="entry name" value="Glyco_hydro_2_C"/>
    <property type="match status" value="1"/>
</dbReference>
<organism evidence="8 9">
    <name type="scientific">Candidatus Pullilachnospira stercoravium</name>
    <dbReference type="NCBI Taxonomy" id="2840913"/>
    <lineage>
        <taxon>Bacteria</taxon>
        <taxon>Bacillati</taxon>
        <taxon>Bacillota</taxon>
        <taxon>Clostridia</taxon>
        <taxon>Lachnospirales</taxon>
        <taxon>Lachnospiraceae</taxon>
        <taxon>Lachnospiraceae incertae sedis</taxon>
        <taxon>Candidatus Pullilachnospira</taxon>
    </lineage>
</organism>
<dbReference type="PANTHER" id="PTHR46323:SF2">
    <property type="entry name" value="BETA-GALACTOSIDASE"/>
    <property type="match status" value="1"/>
</dbReference>
<dbReference type="Gene3D" id="2.70.98.10">
    <property type="match status" value="1"/>
</dbReference>
<dbReference type="Pfam" id="PF00703">
    <property type="entry name" value="Glyco_hydro_2"/>
    <property type="match status" value="1"/>
</dbReference>
<keyword evidence="4" id="KW-0378">Hydrolase</keyword>
<dbReference type="SUPFAM" id="SSF51445">
    <property type="entry name" value="(Trans)glycosidases"/>
    <property type="match status" value="1"/>
</dbReference>
<dbReference type="SUPFAM" id="SSF49303">
    <property type="entry name" value="beta-Galactosidase/glucuronidase domain"/>
    <property type="match status" value="2"/>
</dbReference>
<dbReference type="Pfam" id="PF16353">
    <property type="entry name" value="LacZ_4"/>
    <property type="match status" value="1"/>
</dbReference>
<dbReference type="InterPro" id="IPR006102">
    <property type="entry name" value="Ig-like_GH2"/>
</dbReference>
<dbReference type="AlphaFoldDB" id="A0A9D1T756"/>
<dbReference type="EMBL" id="DVON01000179">
    <property type="protein sequence ID" value="HIV13153.1"/>
    <property type="molecule type" value="Genomic_DNA"/>
</dbReference>
<dbReference type="InterPro" id="IPR006103">
    <property type="entry name" value="Glyco_hydro_2_cat"/>
</dbReference>
<feature type="domain" description="Beta galactosidase small chain/" evidence="7">
    <location>
        <begin position="745"/>
        <end position="1021"/>
    </location>
</feature>
<evidence type="ECO:0000256" key="5">
    <source>
        <dbReference type="ARBA" id="ARBA00023295"/>
    </source>
</evidence>
<dbReference type="SUPFAM" id="SSF49785">
    <property type="entry name" value="Galactose-binding domain-like"/>
    <property type="match status" value="1"/>
</dbReference>
<evidence type="ECO:0000313" key="9">
    <source>
        <dbReference type="Proteomes" id="UP000886723"/>
    </source>
</evidence>
<dbReference type="Gene3D" id="2.60.120.260">
    <property type="entry name" value="Galactose-binding domain-like"/>
    <property type="match status" value="1"/>
</dbReference>
<comment type="similarity">
    <text evidence="2">Belongs to the glycosyl hydrolase 2 family.</text>
</comment>
<evidence type="ECO:0000256" key="3">
    <source>
        <dbReference type="ARBA" id="ARBA00012756"/>
    </source>
</evidence>
<dbReference type="Proteomes" id="UP000886723">
    <property type="component" value="Unassembled WGS sequence"/>
</dbReference>
<sequence length="1025" mass="117286">MKLEKYYENLDVLHVGTEPHRAYYVPCGNASEAQLLDMACSSRALMLNGDDWKFSWYESLHKVPAACVEAGWDAGEMDTVSVPGCWQFQGYDSNHYSDCRYPIPYNPPYVPDRNPAGVYVKEFFWEKKENERAYLNFEGVDSCFYVWVNGQWTGYSQVSHNTSEFDVTDRLVDGKNRLTVIVLKWCDGTYLEDQDKLRWSGIFRDVYLLARPENHIRDFSVTTELTEDFSRAVVKVGLEFSGSGEALLRLLDEKGEGSIAQAACGHRQTAEFVIDQPRLWNAEQPNLYYLMMECEGEFICQQVAIRKVEARGNVLLLNGKKFKLKGVNRHDSDPFTGAVISREQFLRDLRLMKEHNINAIRTSHYPNAPWTLDECDRLGFYVMDEADVESNGCLDLYGGGGAEDRYAEFQEDISYGVAMQDPRFAKSVLDRVQGMVYRDRNHGCVISWSLGNESGYGICMEEAARWVKAFDPSRILNYENAIWIKDGKPNDVSCLDVYSRMYAAPEFVDWFCTQEGKKPLVMVEYSHAMGNGPGDLEDYFSRMYQYDGYAGGFVWEWCDHSVYMGKTPDGRDKFAYGGDFGEEFNDGNFCMDGLVYPDRRPHTGLLELKNVARPVRLAGWDGEMGTVTLENMLDFLSTGELYDICWELEVDGEKRDWGFFEKPEILPHETAVFSLPESVLQGFEGDAVLNLIYLQNRQLEMTPEGYEAGRDQVILSRKQGEEPYRRTPDGKDAVLDCRETEDFFVISGKDFRYVFDRFEGTFTSLAREGVLVTDQPVRLNLWRAPMDNDRNIRIEWEKAGYNRMQTKVLECSMEKETDGRGAVCKAQITVRLQLVASWVQPIFVGRVIWSVRGDGSIRVRVEGDRETAMPFLPRFGLRLFLPKEFDRTQYLGYGPMESYCDKHQAARFGKFGASCQELYEPYLKPQENGSRWGCGYVELSGGDGRWLRASAVGNGFSFNASRYSQEELTRKGHCYELEKSPYTILCLDGAMSGCGSNSCGPRLARRHQVNEKHLEMEFLLEMGAR</sequence>
<dbReference type="InterPro" id="IPR006104">
    <property type="entry name" value="Glyco_hydro_2_N"/>
</dbReference>
<evidence type="ECO:0000256" key="6">
    <source>
        <dbReference type="ARBA" id="ARBA00032230"/>
    </source>
</evidence>
<dbReference type="InterPro" id="IPR006101">
    <property type="entry name" value="Glyco_hydro_2"/>
</dbReference>
<dbReference type="SMART" id="SM01038">
    <property type="entry name" value="Bgal_small_N"/>
    <property type="match status" value="1"/>
</dbReference>
<evidence type="ECO:0000313" key="8">
    <source>
        <dbReference type="EMBL" id="HIV13153.1"/>
    </source>
</evidence>
<protein>
    <recommendedName>
        <fullName evidence="3">beta-galactosidase</fullName>
        <ecNumber evidence="3">3.2.1.23</ecNumber>
    </recommendedName>
    <alternativeName>
        <fullName evidence="6">Lactase</fullName>
    </alternativeName>
</protein>
<proteinExistence type="inferred from homology"/>
<dbReference type="InterPro" id="IPR011013">
    <property type="entry name" value="Gal_mutarotase_sf_dom"/>
</dbReference>
<dbReference type="InterPro" id="IPR032312">
    <property type="entry name" value="LacZ_4"/>
</dbReference>
<dbReference type="PRINTS" id="PR00132">
    <property type="entry name" value="GLHYDRLASE2"/>
</dbReference>
<dbReference type="InterPro" id="IPR013783">
    <property type="entry name" value="Ig-like_fold"/>
</dbReference>
<dbReference type="Pfam" id="PF02837">
    <property type="entry name" value="Glyco_hydro_2_N"/>
    <property type="match status" value="1"/>
</dbReference>
<dbReference type="GO" id="GO:0005990">
    <property type="term" value="P:lactose catabolic process"/>
    <property type="evidence" value="ECO:0007669"/>
    <property type="project" value="TreeGrafter"/>
</dbReference>
<keyword evidence="5" id="KW-0326">Glycosidase</keyword>
<name>A0A9D1T756_9FIRM</name>
<dbReference type="Pfam" id="PF02929">
    <property type="entry name" value="Bgal_small_N"/>
    <property type="match status" value="1"/>
</dbReference>
<dbReference type="InterPro" id="IPR017853">
    <property type="entry name" value="GH"/>
</dbReference>
<dbReference type="Gene3D" id="3.20.20.80">
    <property type="entry name" value="Glycosidases"/>
    <property type="match status" value="1"/>
</dbReference>
<reference evidence="8" key="2">
    <citation type="journal article" date="2021" name="PeerJ">
        <title>Extensive microbial diversity within the chicken gut microbiome revealed by metagenomics and culture.</title>
        <authorList>
            <person name="Gilroy R."/>
            <person name="Ravi A."/>
            <person name="Getino M."/>
            <person name="Pursley I."/>
            <person name="Horton D.L."/>
            <person name="Alikhan N.F."/>
            <person name="Baker D."/>
            <person name="Gharbi K."/>
            <person name="Hall N."/>
            <person name="Watson M."/>
            <person name="Adriaenssens E.M."/>
            <person name="Foster-Nyarko E."/>
            <person name="Jarju S."/>
            <person name="Secka A."/>
            <person name="Antonio M."/>
            <person name="Oren A."/>
            <person name="Chaudhuri R.R."/>
            <person name="La Ragione R."/>
            <person name="Hildebrand F."/>
            <person name="Pallen M.J."/>
        </authorList>
    </citation>
    <scope>NUCLEOTIDE SEQUENCE</scope>
    <source>
        <strain evidence="8">ChiBcec2-4451</strain>
    </source>
</reference>
<dbReference type="InterPro" id="IPR008979">
    <property type="entry name" value="Galactose-bd-like_sf"/>
</dbReference>
<dbReference type="GO" id="GO:0030246">
    <property type="term" value="F:carbohydrate binding"/>
    <property type="evidence" value="ECO:0007669"/>
    <property type="project" value="InterPro"/>
</dbReference>